<evidence type="ECO:0000313" key="3">
    <source>
        <dbReference type="Proteomes" id="UP000031307"/>
    </source>
</evidence>
<dbReference type="RefSeq" id="WP_006340698.1">
    <property type="nucleotide sequence ID" value="NZ_BAWW01000066.1"/>
</dbReference>
<keyword evidence="1" id="KW-0812">Transmembrane</keyword>
<sequence>MVKSVPKVQENTFAYSPKFSRSWHEKKVYQNRQILVTSAITTVILGFLATLTGILGLPPQTVSLGTCTSMMGVATAVALRSLRKRTQIMRKQKHIYKHLQTFEAQLNDGKCKSIVQGIQRFVSTHPLSIAYMRDYQKFRDSLIEVTTEFSEDPVQSKEWKKIIGHLHKLPFYLADGRVIALDLKREKSILKGKDPFSGTLEIKSLTSKPSRSDLKAIQSIFKQSAIQPEFSKKRASIKKELQKPDMIVKVVREKNTVAGLIWLKKKPGALSIKHCISAGDQPSFRKIEEELVNAVLAESPTDRLKVCALQGDSVSQEMFKNLGFAYAGVKSGLHGLLEDGMIRMTRENNL</sequence>
<proteinExistence type="predicted"/>
<evidence type="ECO:0000313" key="2">
    <source>
        <dbReference type="EMBL" id="KIA76655.1"/>
    </source>
</evidence>
<protein>
    <submittedName>
        <fullName evidence="2">Uncharacterized protein</fullName>
    </submittedName>
</protein>
<dbReference type="Proteomes" id="UP000031307">
    <property type="component" value="Unassembled WGS sequence"/>
</dbReference>
<keyword evidence="1" id="KW-0472">Membrane</keyword>
<feature type="transmembrane region" description="Helical" evidence="1">
    <location>
        <begin position="34"/>
        <end position="56"/>
    </location>
</feature>
<feature type="transmembrane region" description="Helical" evidence="1">
    <location>
        <begin position="62"/>
        <end position="82"/>
    </location>
</feature>
<dbReference type="EMBL" id="JSAM01000111">
    <property type="protein sequence ID" value="KIA76655.1"/>
    <property type="molecule type" value="Genomic_DNA"/>
</dbReference>
<dbReference type="PATRIC" id="fig|83552.4.peg.2305"/>
<organism evidence="2 3">
    <name type="scientific">Parachlamydia acanthamoebae</name>
    <dbReference type="NCBI Taxonomy" id="83552"/>
    <lineage>
        <taxon>Bacteria</taxon>
        <taxon>Pseudomonadati</taxon>
        <taxon>Chlamydiota</taxon>
        <taxon>Chlamydiia</taxon>
        <taxon>Parachlamydiales</taxon>
        <taxon>Parachlamydiaceae</taxon>
        <taxon>Parachlamydia</taxon>
    </lineage>
</organism>
<name>A0A0C1C698_9BACT</name>
<accession>A0A0C1C698</accession>
<evidence type="ECO:0000256" key="1">
    <source>
        <dbReference type="SAM" id="Phobius"/>
    </source>
</evidence>
<keyword evidence="1" id="KW-1133">Transmembrane helix</keyword>
<reference evidence="2 3" key="1">
    <citation type="journal article" date="2014" name="Mol. Biol. Evol.">
        <title>Massive expansion of Ubiquitination-related gene families within the Chlamydiae.</title>
        <authorList>
            <person name="Domman D."/>
            <person name="Collingro A."/>
            <person name="Lagkouvardos I."/>
            <person name="Gehre L."/>
            <person name="Weinmaier T."/>
            <person name="Rattei T."/>
            <person name="Subtil A."/>
            <person name="Horn M."/>
        </authorList>
    </citation>
    <scope>NUCLEOTIDE SEQUENCE [LARGE SCALE GENOMIC DNA]</scope>
    <source>
        <strain evidence="2 3">OEW1</strain>
    </source>
</reference>
<comment type="caution">
    <text evidence="2">The sequence shown here is derived from an EMBL/GenBank/DDBJ whole genome shotgun (WGS) entry which is preliminary data.</text>
</comment>
<gene>
    <name evidence="2" type="ORF">DB43_AA00800</name>
</gene>
<dbReference type="AlphaFoldDB" id="A0A0C1C698"/>